<comment type="caution">
    <text evidence="1">The sequence shown here is derived from an EMBL/GenBank/DDBJ whole genome shotgun (WGS) entry which is preliminary data.</text>
</comment>
<dbReference type="EMBL" id="CM045876">
    <property type="protein sequence ID" value="KAI7942011.1"/>
    <property type="molecule type" value="Genomic_DNA"/>
</dbReference>
<sequence>MVQLLGNSLATGPEQELVRFSRPGKDIAESSGQSDRVRGSTSIEIGTLKTDVGGAAHPSQALEPQTTQSSHDQIIEIHDQEDNTGHQRNQILPVIQTDPDLSSGLAPIWDCKHTHNEARLNEWLWQNRNDPPHRCIYCGAEITINKVPVKPPSVRPPGLLPSPRPIQEVIRTRRPRFESPEDEDMACCLQYA</sequence>
<organism evidence="1 2">
    <name type="scientific">Puccinia striiformis f. sp. tritici</name>
    <dbReference type="NCBI Taxonomy" id="168172"/>
    <lineage>
        <taxon>Eukaryota</taxon>
        <taxon>Fungi</taxon>
        <taxon>Dikarya</taxon>
        <taxon>Basidiomycota</taxon>
        <taxon>Pucciniomycotina</taxon>
        <taxon>Pucciniomycetes</taxon>
        <taxon>Pucciniales</taxon>
        <taxon>Pucciniaceae</taxon>
        <taxon>Puccinia</taxon>
    </lineage>
</organism>
<gene>
    <name evidence="1" type="ORF">MJO28_012038</name>
</gene>
<reference evidence="2" key="1">
    <citation type="journal article" date="2018" name="BMC Genomics">
        <title>Genomic insights into host adaptation between the wheat stripe rust pathogen (Puccinia striiformis f. sp. tritici) and the barley stripe rust pathogen (Puccinia striiformis f. sp. hordei).</title>
        <authorList>
            <person name="Xia C."/>
            <person name="Wang M."/>
            <person name="Yin C."/>
            <person name="Cornejo O.E."/>
            <person name="Hulbert S.H."/>
            <person name="Chen X."/>
        </authorList>
    </citation>
    <scope>NUCLEOTIDE SEQUENCE [LARGE SCALE GENOMIC DNA]</scope>
    <source>
        <strain evidence="2">93-210</strain>
    </source>
</reference>
<name>A0ACC0E005_9BASI</name>
<evidence type="ECO:0000313" key="1">
    <source>
        <dbReference type="EMBL" id="KAI7942011.1"/>
    </source>
</evidence>
<proteinExistence type="predicted"/>
<dbReference type="Proteomes" id="UP001060170">
    <property type="component" value="Chromosome 12"/>
</dbReference>
<accession>A0ACC0E005</accession>
<keyword evidence="2" id="KW-1185">Reference proteome</keyword>
<reference evidence="2" key="2">
    <citation type="journal article" date="2018" name="Mol. Plant Microbe Interact.">
        <title>Genome sequence resources for the wheat stripe rust pathogen (Puccinia striiformis f. sp. tritici) and the barley stripe rust pathogen (Puccinia striiformis f. sp. hordei).</title>
        <authorList>
            <person name="Xia C."/>
            <person name="Wang M."/>
            <person name="Yin C."/>
            <person name="Cornejo O.E."/>
            <person name="Hulbert S.H."/>
            <person name="Chen X."/>
        </authorList>
    </citation>
    <scope>NUCLEOTIDE SEQUENCE [LARGE SCALE GENOMIC DNA]</scope>
    <source>
        <strain evidence="2">93-210</strain>
    </source>
</reference>
<evidence type="ECO:0000313" key="2">
    <source>
        <dbReference type="Proteomes" id="UP001060170"/>
    </source>
</evidence>
<protein>
    <submittedName>
        <fullName evidence="1">Uncharacterized protein</fullName>
    </submittedName>
</protein>
<reference evidence="1 2" key="3">
    <citation type="journal article" date="2022" name="Microbiol. Spectr.">
        <title>Folding features and dynamics of 3D genome architecture in plant fungal pathogens.</title>
        <authorList>
            <person name="Xia C."/>
        </authorList>
    </citation>
    <scope>NUCLEOTIDE SEQUENCE [LARGE SCALE GENOMIC DNA]</scope>
    <source>
        <strain evidence="1 2">93-210</strain>
    </source>
</reference>